<proteinExistence type="predicted"/>
<name>A0A1Z4JFW8_LEPBY</name>
<dbReference type="Proteomes" id="UP000217895">
    <property type="component" value="Chromosome"/>
</dbReference>
<evidence type="ECO:0000313" key="2">
    <source>
        <dbReference type="Proteomes" id="UP000217895"/>
    </source>
</evidence>
<protein>
    <submittedName>
        <fullName evidence="1">Uncharacterized protein</fullName>
    </submittedName>
</protein>
<evidence type="ECO:0000313" key="1">
    <source>
        <dbReference type="EMBL" id="BAY55674.1"/>
    </source>
</evidence>
<sequence length="70" mass="7794">MKLRWKTLFVQVAIWAVSEVALTCVGIDDLADYSEFILDRKQAFIEAISNSTPFATAPFPFCPKVSVLIA</sequence>
<reference evidence="1 2" key="1">
    <citation type="submission" date="2017-06" db="EMBL/GenBank/DDBJ databases">
        <title>Genome sequencing of cyanobaciteial culture collection at National Institute for Environmental Studies (NIES).</title>
        <authorList>
            <person name="Hirose Y."/>
            <person name="Shimura Y."/>
            <person name="Fujisawa T."/>
            <person name="Nakamura Y."/>
            <person name="Kawachi M."/>
        </authorList>
    </citation>
    <scope>NUCLEOTIDE SEQUENCE [LARGE SCALE GENOMIC DNA]</scope>
    <source>
        <strain evidence="1 2">NIES-2135</strain>
    </source>
</reference>
<accession>A0A1Z4JFW8</accession>
<dbReference type="EMBL" id="AP018203">
    <property type="protein sequence ID" value="BAY55674.1"/>
    <property type="molecule type" value="Genomic_DNA"/>
</dbReference>
<keyword evidence="2" id="KW-1185">Reference proteome</keyword>
<gene>
    <name evidence="1" type="ORF">NIES2135_24980</name>
</gene>
<organism evidence="1 2">
    <name type="scientific">Leptolyngbya boryana NIES-2135</name>
    <dbReference type="NCBI Taxonomy" id="1973484"/>
    <lineage>
        <taxon>Bacteria</taxon>
        <taxon>Bacillati</taxon>
        <taxon>Cyanobacteriota</taxon>
        <taxon>Cyanophyceae</taxon>
        <taxon>Leptolyngbyales</taxon>
        <taxon>Leptolyngbyaceae</taxon>
        <taxon>Leptolyngbya group</taxon>
        <taxon>Leptolyngbya</taxon>
    </lineage>
</organism>
<dbReference type="AlphaFoldDB" id="A0A1Z4JFW8"/>